<keyword evidence="2" id="KW-1185">Reference proteome</keyword>
<name>A0A1N7SXA0_9BURK</name>
<dbReference type="AlphaFoldDB" id="A0A1N7SXA0"/>
<comment type="caution">
    <text evidence="1">The sequence shown here is derived from an EMBL/GenBank/DDBJ whole genome shotgun (WGS) entry which is preliminary data.</text>
</comment>
<reference evidence="1" key="1">
    <citation type="submission" date="2016-12" db="EMBL/GenBank/DDBJ databases">
        <authorList>
            <person name="Moulin L."/>
        </authorList>
    </citation>
    <scope>NUCLEOTIDE SEQUENCE [LARGE SCALE GENOMIC DNA]</scope>
    <source>
        <strain evidence="1">STM 7183</strain>
    </source>
</reference>
<organism evidence="1 2">
    <name type="scientific">Paraburkholderia piptadeniae</name>
    <dbReference type="NCBI Taxonomy" id="1701573"/>
    <lineage>
        <taxon>Bacteria</taxon>
        <taxon>Pseudomonadati</taxon>
        <taxon>Pseudomonadota</taxon>
        <taxon>Betaproteobacteria</taxon>
        <taxon>Burkholderiales</taxon>
        <taxon>Burkholderiaceae</taxon>
        <taxon>Paraburkholderia</taxon>
    </lineage>
</organism>
<protein>
    <submittedName>
        <fullName evidence="1">Uncharacterized protein</fullName>
    </submittedName>
</protein>
<gene>
    <name evidence="1" type="ORF">BN2476_1930009</name>
</gene>
<evidence type="ECO:0000313" key="1">
    <source>
        <dbReference type="EMBL" id="SIT52119.1"/>
    </source>
</evidence>
<dbReference type="EMBL" id="CYGY02000193">
    <property type="protein sequence ID" value="SIT52119.1"/>
    <property type="molecule type" value="Genomic_DNA"/>
</dbReference>
<proteinExistence type="predicted"/>
<dbReference type="Proteomes" id="UP000195569">
    <property type="component" value="Unassembled WGS sequence"/>
</dbReference>
<sequence>MVETGEPLYLVEFDGVVVGCADNKIALAPTSWDVTQRRIARPITVDELLRGMEHVLKRCNVRFACYSKATRGVQHKFPTQTEELPT</sequence>
<evidence type="ECO:0000313" key="2">
    <source>
        <dbReference type="Proteomes" id="UP000195569"/>
    </source>
</evidence>
<accession>A0A1N7SXA0</accession>